<dbReference type="InterPro" id="IPR023389">
    <property type="entry name" value="DOPA-like_sf"/>
</dbReference>
<dbReference type="PANTHER" id="PTHR36423:SF2">
    <property type="entry name" value="AFR070WP"/>
    <property type="match status" value="1"/>
</dbReference>
<gene>
    <name evidence="1" type="ORF">WKW82_27350</name>
</gene>
<organism evidence="1 2">
    <name type="scientific">Variovorax rhizosphaerae</name>
    <dbReference type="NCBI Taxonomy" id="1836200"/>
    <lineage>
        <taxon>Bacteria</taxon>
        <taxon>Pseudomonadati</taxon>
        <taxon>Pseudomonadota</taxon>
        <taxon>Betaproteobacteria</taxon>
        <taxon>Burkholderiales</taxon>
        <taxon>Comamonadaceae</taxon>
        <taxon>Variovorax</taxon>
    </lineage>
</organism>
<sequence length="116" mass="13185">MNPLNPIATIESWHAHVYFDASSRDAAWALRETIEKELAGRMEMGRFHEKPVGPHPMWSYQLAIPAADFSDVIGWLALNHGALDVFVHPNTGDDLRDHRDRAMWLGKSYSLDLAIF</sequence>
<dbReference type="Pfam" id="PF08883">
    <property type="entry name" value="DOPA_dioxygen"/>
    <property type="match status" value="1"/>
</dbReference>
<dbReference type="RefSeq" id="WP_340345712.1">
    <property type="nucleotide sequence ID" value="NZ_JBBKZT010000015.1"/>
</dbReference>
<reference evidence="1 2" key="1">
    <citation type="submission" date="2024-03" db="EMBL/GenBank/DDBJ databases">
        <title>Novel species of the genus Variovorax.</title>
        <authorList>
            <person name="Liu Q."/>
            <person name="Xin Y.-H."/>
        </authorList>
    </citation>
    <scope>NUCLEOTIDE SEQUENCE [LARGE SCALE GENOMIC DNA]</scope>
    <source>
        <strain evidence="1 2">KACC 18900</strain>
    </source>
</reference>
<dbReference type="PANTHER" id="PTHR36423">
    <property type="entry name" value="AFR070WP"/>
    <property type="match status" value="1"/>
</dbReference>
<dbReference type="SUPFAM" id="SSF143410">
    <property type="entry name" value="DOPA-like"/>
    <property type="match status" value="1"/>
</dbReference>
<proteinExistence type="predicted"/>
<dbReference type="Gene3D" id="3.30.70.1240">
    <property type="entry name" value="DOPA-like domains"/>
    <property type="match status" value="1"/>
</dbReference>
<dbReference type="PIRSF" id="PIRSF028139">
    <property type="entry name" value="DOPA-diox_rel_Mll2280"/>
    <property type="match status" value="1"/>
</dbReference>
<accession>A0ABU8WS82</accession>
<protein>
    <submittedName>
        <fullName evidence="1">DOPA 4,5-dioxygenase family protein</fullName>
    </submittedName>
</protein>
<comment type="caution">
    <text evidence="1">The sequence shown here is derived from an EMBL/GenBank/DDBJ whole genome shotgun (WGS) entry which is preliminary data.</text>
</comment>
<dbReference type="InterPro" id="IPR014980">
    <property type="entry name" value="DOPA_dioxygen"/>
</dbReference>
<evidence type="ECO:0000313" key="2">
    <source>
        <dbReference type="Proteomes" id="UP001385892"/>
    </source>
</evidence>
<dbReference type="EMBL" id="JBBKZT010000015">
    <property type="protein sequence ID" value="MEJ8850382.1"/>
    <property type="molecule type" value="Genomic_DNA"/>
</dbReference>
<evidence type="ECO:0000313" key="1">
    <source>
        <dbReference type="EMBL" id="MEJ8850382.1"/>
    </source>
</evidence>
<dbReference type="Proteomes" id="UP001385892">
    <property type="component" value="Unassembled WGS sequence"/>
</dbReference>
<keyword evidence="2" id="KW-1185">Reference proteome</keyword>
<name>A0ABU8WS82_9BURK</name>